<keyword evidence="3" id="KW-1185">Reference proteome</keyword>
<feature type="region of interest" description="Disordered" evidence="1">
    <location>
        <begin position="1"/>
        <end position="61"/>
    </location>
</feature>
<evidence type="ECO:0000313" key="3">
    <source>
        <dbReference type="Proteomes" id="UP001385951"/>
    </source>
</evidence>
<dbReference type="AlphaFoldDB" id="A0AAW0GAG5"/>
<gene>
    <name evidence="2" type="ORF">QCA50_008055</name>
</gene>
<proteinExistence type="predicted"/>
<sequence>MSGGADARFPYNKDTGIPPSPSRENPGQVYPKSDLQSAPAESIPGTGGDREPASLMGNPYAQSEVFGNLRSALDDAISSLENEAGSAGSSSNGNTALRKLKGWRTELGAMNAGGPMGRGGTSVDTSQEGGLFTD</sequence>
<comment type="caution">
    <text evidence="2">The sequence shown here is derived from an EMBL/GenBank/DDBJ whole genome shotgun (WGS) entry which is preliminary data.</text>
</comment>
<evidence type="ECO:0000313" key="2">
    <source>
        <dbReference type="EMBL" id="KAK7688517.1"/>
    </source>
</evidence>
<dbReference type="EMBL" id="JASBNA010000010">
    <property type="protein sequence ID" value="KAK7688517.1"/>
    <property type="molecule type" value="Genomic_DNA"/>
</dbReference>
<dbReference type="Proteomes" id="UP001385951">
    <property type="component" value="Unassembled WGS sequence"/>
</dbReference>
<organism evidence="2 3">
    <name type="scientific">Cerrena zonata</name>
    <dbReference type="NCBI Taxonomy" id="2478898"/>
    <lineage>
        <taxon>Eukaryota</taxon>
        <taxon>Fungi</taxon>
        <taxon>Dikarya</taxon>
        <taxon>Basidiomycota</taxon>
        <taxon>Agaricomycotina</taxon>
        <taxon>Agaricomycetes</taxon>
        <taxon>Polyporales</taxon>
        <taxon>Cerrenaceae</taxon>
        <taxon>Cerrena</taxon>
    </lineage>
</organism>
<feature type="region of interest" description="Disordered" evidence="1">
    <location>
        <begin position="108"/>
        <end position="134"/>
    </location>
</feature>
<evidence type="ECO:0000256" key="1">
    <source>
        <dbReference type="SAM" id="MobiDB-lite"/>
    </source>
</evidence>
<reference evidence="2 3" key="1">
    <citation type="submission" date="2022-09" db="EMBL/GenBank/DDBJ databases">
        <authorList>
            <person name="Palmer J.M."/>
        </authorList>
    </citation>
    <scope>NUCLEOTIDE SEQUENCE [LARGE SCALE GENOMIC DNA]</scope>
    <source>
        <strain evidence="2 3">DSM 7382</strain>
    </source>
</reference>
<accession>A0AAW0GAG5</accession>
<name>A0AAW0GAG5_9APHY</name>
<protein>
    <submittedName>
        <fullName evidence="2">Uncharacterized protein</fullName>
    </submittedName>
</protein>